<dbReference type="EMBL" id="BAABGP010000012">
    <property type="protein sequence ID" value="GAA4484677.1"/>
    <property type="molecule type" value="Genomic_DNA"/>
</dbReference>
<feature type="transmembrane region" description="Helical" evidence="1">
    <location>
        <begin position="109"/>
        <end position="128"/>
    </location>
</feature>
<evidence type="ECO:0000256" key="1">
    <source>
        <dbReference type="SAM" id="Phobius"/>
    </source>
</evidence>
<dbReference type="Gene3D" id="1.20.120.1220">
    <property type="match status" value="1"/>
</dbReference>
<organism evidence="3 4">
    <name type="scientific">Microbacterium panaciterrae</name>
    <dbReference type="NCBI Taxonomy" id="985759"/>
    <lineage>
        <taxon>Bacteria</taxon>
        <taxon>Bacillati</taxon>
        <taxon>Actinomycetota</taxon>
        <taxon>Actinomycetes</taxon>
        <taxon>Micrococcales</taxon>
        <taxon>Microbacteriaceae</taxon>
        <taxon>Microbacterium</taxon>
    </lineage>
</organism>
<feature type="domain" description="Prepilin type IV endopeptidase peptidase" evidence="2">
    <location>
        <begin position="59"/>
        <end position="160"/>
    </location>
</feature>
<keyword evidence="1" id="KW-1133">Transmembrane helix</keyword>
<feature type="transmembrane region" description="Helical" evidence="1">
    <location>
        <begin position="50"/>
        <end position="67"/>
    </location>
</feature>
<feature type="transmembrane region" description="Helical" evidence="1">
    <location>
        <begin position="134"/>
        <end position="167"/>
    </location>
</feature>
<accession>A0ABP8PD43</accession>
<feature type="transmembrane region" description="Helical" evidence="1">
    <location>
        <begin position="79"/>
        <end position="97"/>
    </location>
</feature>
<keyword evidence="1" id="KW-0472">Membrane</keyword>
<gene>
    <name evidence="3" type="ORF">GCM10023171_17920</name>
</gene>
<name>A0ABP8PD43_9MICO</name>
<proteinExistence type="predicted"/>
<evidence type="ECO:0000313" key="4">
    <source>
        <dbReference type="Proteomes" id="UP001500731"/>
    </source>
</evidence>
<reference evidence="4" key="1">
    <citation type="journal article" date="2019" name="Int. J. Syst. Evol. Microbiol.">
        <title>The Global Catalogue of Microorganisms (GCM) 10K type strain sequencing project: providing services to taxonomists for standard genome sequencing and annotation.</title>
        <authorList>
            <consortium name="The Broad Institute Genomics Platform"/>
            <consortium name="The Broad Institute Genome Sequencing Center for Infectious Disease"/>
            <person name="Wu L."/>
            <person name="Ma J."/>
        </authorList>
    </citation>
    <scope>NUCLEOTIDE SEQUENCE [LARGE SCALE GENOMIC DNA]</scope>
    <source>
        <strain evidence="4">JCM 17839</strain>
    </source>
</reference>
<evidence type="ECO:0000313" key="3">
    <source>
        <dbReference type="EMBL" id="GAA4484677.1"/>
    </source>
</evidence>
<evidence type="ECO:0000259" key="2">
    <source>
        <dbReference type="Pfam" id="PF01478"/>
    </source>
</evidence>
<feature type="transmembrane region" description="Helical" evidence="1">
    <location>
        <begin position="25"/>
        <end position="41"/>
    </location>
</feature>
<keyword evidence="4" id="KW-1185">Reference proteome</keyword>
<protein>
    <recommendedName>
        <fullName evidence="2">Prepilin type IV endopeptidase peptidase domain-containing protein</fullName>
    </recommendedName>
</protein>
<dbReference type="Proteomes" id="UP001500731">
    <property type="component" value="Unassembled WGS sequence"/>
</dbReference>
<keyword evidence="1" id="KW-0812">Transmembrane</keyword>
<comment type="caution">
    <text evidence="3">The sequence shown here is derived from an EMBL/GenBank/DDBJ whole genome shotgun (WGS) entry which is preliminary data.</text>
</comment>
<sequence length="197" mass="20174">MIGMHTPTVVLESVPSPRVSWGRPWIPSIGATTIGVVLVVLEPTIGAHRFQWAVAATVTVLSVWLSWVDERTFTLPNRWVGALAAFACVQILGAALVQTSIGPESGAISAAAIAAAIFATLEFAGAVGFGDVKFAAALTLAVGSVAGLFAVYLVPLAFAVSAVRIIARKARGADPRHPHGSSLAVAGTGVLLLAVSL</sequence>
<dbReference type="Pfam" id="PF01478">
    <property type="entry name" value="Peptidase_A24"/>
    <property type="match status" value="1"/>
</dbReference>
<dbReference type="InterPro" id="IPR000045">
    <property type="entry name" value="Prepilin_IV_endopep_pep"/>
</dbReference>